<evidence type="ECO:0000256" key="4">
    <source>
        <dbReference type="ARBA" id="ARBA00023014"/>
    </source>
</evidence>
<dbReference type="InterPro" id="IPR006963">
    <property type="entry name" value="Mopterin_OxRdtase_4Fe-4S_dom"/>
</dbReference>
<evidence type="ECO:0000313" key="6">
    <source>
        <dbReference type="EMBL" id="SVB87545.1"/>
    </source>
</evidence>
<sequence>MKNGSNGSKWFDINEDSRSWEEFYRKRWNYDYSVRTGHGVNCSMACSWEVFVKDGLICWELQKTDYPQIDPDIPNIEPRGCQRGATASWYPYSPLRPKYPYVRKILWDFYTEERNKGKDPVEAYASIVENKEKSKKYKSARGKAGWKRVTWDESTELVAAAQIYTIKKYGPDHMANFSPIPAMSLISFISGHRYNNLLGGIYCSYYEWYHDLPHVSSTMFGDQTENCESSDWYLGTYWIVAGSNINMTRTADAHFVPEAKYRGTKIVVLSPNYSDVTKYADTWVPLVPGSDGAFLMACIHVILKEFYVDKKTSYFTDYVKQYTNLPF</sequence>
<dbReference type="PANTHER" id="PTHR43105">
    <property type="entry name" value="RESPIRATORY NITRATE REDUCTASE"/>
    <property type="match status" value="1"/>
</dbReference>
<evidence type="ECO:0000256" key="1">
    <source>
        <dbReference type="ARBA" id="ARBA00022485"/>
    </source>
</evidence>
<protein>
    <recommendedName>
        <fullName evidence="5">4Fe-4S Mo/W bis-MGD-type domain-containing protein</fullName>
    </recommendedName>
</protein>
<dbReference type="GO" id="GO:0046872">
    <property type="term" value="F:metal ion binding"/>
    <property type="evidence" value="ECO:0007669"/>
    <property type="project" value="UniProtKB-KW"/>
</dbReference>
<feature type="domain" description="4Fe-4S Mo/W bis-MGD-type" evidence="5">
    <location>
        <begin position="31"/>
        <end position="95"/>
    </location>
</feature>
<dbReference type="Gene3D" id="3.40.50.12440">
    <property type="match status" value="1"/>
</dbReference>
<evidence type="ECO:0000259" key="5">
    <source>
        <dbReference type="PROSITE" id="PS51669"/>
    </source>
</evidence>
<keyword evidence="3" id="KW-0408">Iron</keyword>
<keyword evidence="1" id="KW-0004">4Fe-4S</keyword>
<reference evidence="6" key="1">
    <citation type="submission" date="2018-05" db="EMBL/GenBank/DDBJ databases">
        <authorList>
            <person name="Lanie J.A."/>
            <person name="Ng W.-L."/>
            <person name="Kazmierczak K.M."/>
            <person name="Andrzejewski T.M."/>
            <person name="Davidsen T.M."/>
            <person name="Wayne K.J."/>
            <person name="Tettelin H."/>
            <person name="Glass J.I."/>
            <person name="Rusch D."/>
            <person name="Podicherti R."/>
            <person name="Tsui H.-C.T."/>
            <person name="Winkler M.E."/>
        </authorList>
    </citation>
    <scope>NUCLEOTIDE SEQUENCE</scope>
</reference>
<name>A0A382HKF5_9ZZZZ</name>
<organism evidence="6">
    <name type="scientific">marine metagenome</name>
    <dbReference type="NCBI Taxonomy" id="408172"/>
    <lineage>
        <taxon>unclassified sequences</taxon>
        <taxon>metagenomes</taxon>
        <taxon>ecological metagenomes</taxon>
    </lineage>
</organism>
<dbReference type="AlphaFoldDB" id="A0A382HKF5"/>
<dbReference type="EMBL" id="UINC01061698">
    <property type="protein sequence ID" value="SVB87545.1"/>
    <property type="molecule type" value="Genomic_DNA"/>
</dbReference>
<evidence type="ECO:0000256" key="3">
    <source>
        <dbReference type="ARBA" id="ARBA00023004"/>
    </source>
</evidence>
<evidence type="ECO:0000256" key="2">
    <source>
        <dbReference type="ARBA" id="ARBA00022723"/>
    </source>
</evidence>
<dbReference type="PROSITE" id="PS51669">
    <property type="entry name" value="4FE4S_MOW_BIS_MGD"/>
    <property type="match status" value="1"/>
</dbReference>
<dbReference type="PANTHER" id="PTHR43105:SF2">
    <property type="entry name" value="RESPIRATORY NITRATE REDUCTASE 2 ALPHA CHAIN"/>
    <property type="match status" value="1"/>
</dbReference>
<dbReference type="Pfam" id="PF00384">
    <property type="entry name" value="Molybdopterin"/>
    <property type="match status" value="1"/>
</dbReference>
<feature type="non-terminal residue" evidence="6">
    <location>
        <position position="327"/>
    </location>
</feature>
<dbReference type="GO" id="GO:0016020">
    <property type="term" value="C:membrane"/>
    <property type="evidence" value="ECO:0007669"/>
    <property type="project" value="TreeGrafter"/>
</dbReference>
<dbReference type="GO" id="GO:0051539">
    <property type="term" value="F:4 iron, 4 sulfur cluster binding"/>
    <property type="evidence" value="ECO:0007669"/>
    <property type="project" value="UniProtKB-KW"/>
</dbReference>
<gene>
    <name evidence="6" type="ORF">METZ01_LOCUS240399</name>
</gene>
<dbReference type="InterPro" id="IPR050123">
    <property type="entry name" value="Prok_molybdopt-oxidoreductase"/>
</dbReference>
<proteinExistence type="predicted"/>
<dbReference type="GO" id="GO:0016491">
    <property type="term" value="F:oxidoreductase activity"/>
    <property type="evidence" value="ECO:0007669"/>
    <property type="project" value="InterPro"/>
</dbReference>
<dbReference type="InterPro" id="IPR006656">
    <property type="entry name" value="Mopterin_OxRdtase"/>
</dbReference>
<keyword evidence="4" id="KW-0411">Iron-sulfur</keyword>
<dbReference type="SUPFAM" id="SSF53706">
    <property type="entry name" value="Formate dehydrogenase/DMSO reductase, domains 1-3"/>
    <property type="match status" value="1"/>
</dbReference>
<accession>A0A382HKF5</accession>
<keyword evidence="2" id="KW-0479">Metal-binding</keyword>